<reference evidence="1" key="1">
    <citation type="submission" date="2021-06" db="EMBL/GenBank/DDBJ databases">
        <authorList>
            <person name="Kallberg Y."/>
            <person name="Tangrot J."/>
            <person name="Rosling A."/>
        </authorList>
    </citation>
    <scope>NUCLEOTIDE SEQUENCE</scope>
    <source>
        <strain evidence="1">MA461A</strain>
    </source>
</reference>
<comment type="caution">
    <text evidence="1">The sequence shown here is derived from an EMBL/GenBank/DDBJ whole genome shotgun (WGS) entry which is preliminary data.</text>
</comment>
<evidence type="ECO:0000313" key="1">
    <source>
        <dbReference type="EMBL" id="CAG8797700.1"/>
    </source>
</evidence>
<organism evidence="1 2">
    <name type="scientific">Racocetra persica</name>
    <dbReference type="NCBI Taxonomy" id="160502"/>
    <lineage>
        <taxon>Eukaryota</taxon>
        <taxon>Fungi</taxon>
        <taxon>Fungi incertae sedis</taxon>
        <taxon>Mucoromycota</taxon>
        <taxon>Glomeromycotina</taxon>
        <taxon>Glomeromycetes</taxon>
        <taxon>Diversisporales</taxon>
        <taxon>Gigasporaceae</taxon>
        <taxon>Racocetra</taxon>
    </lineage>
</organism>
<keyword evidence="2" id="KW-1185">Reference proteome</keyword>
<sequence>NLSEFAEDNDIQLMPSRIITDFELAPINTSHHEFLDAVQKAFVPAQEISATFEILKVSMSSEASNITQWLEEYYVLRKVRYRSRDKTVATRGLPLFPSSLWSIYDSIELGVLRTQNVVKAWHHCWKTLVGGLNVEQILRGEQRPKPKK</sequence>
<protein>
    <submittedName>
        <fullName evidence="1">36777_t:CDS:1</fullName>
    </submittedName>
</protein>
<dbReference type="EMBL" id="CAJVQC010057533">
    <property type="protein sequence ID" value="CAG8797700.1"/>
    <property type="molecule type" value="Genomic_DNA"/>
</dbReference>
<accession>A0ACA9RKI9</accession>
<feature type="non-terminal residue" evidence="1">
    <location>
        <position position="148"/>
    </location>
</feature>
<feature type="non-terminal residue" evidence="1">
    <location>
        <position position="1"/>
    </location>
</feature>
<evidence type="ECO:0000313" key="2">
    <source>
        <dbReference type="Proteomes" id="UP000789920"/>
    </source>
</evidence>
<dbReference type="Proteomes" id="UP000789920">
    <property type="component" value="Unassembled WGS sequence"/>
</dbReference>
<proteinExistence type="predicted"/>
<gene>
    <name evidence="1" type="ORF">RPERSI_LOCUS20392</name>
</gene>
<name>A0ACA9RKI9_9GLOM</name>